<protein>
    <recommendedName>
        <fullName evidence="3">Nuclear transport factor 2 family protein</fullName>
    </recommendedName>
</protein>
<proteinExistence type="predicted"/>
<name>A0ABQ3P8D3_9ACTN</name>
<dbReference type="Proteomes" id="UP001052739">
    <property type="component" value="Unassembled WGS sequence"/>
</dbReference>
<gene>
    <name evidence="1" type="ORF">Shyd_26480</name>
</gene>
<accession>A0ABQ3P8D3</accession>
<dbReference type="EMBL" id="BNDW01000019">
    <property type="protein sequence ID" value="GHI21277.1"/>
    <property type="molecule type" value="Genomic_DNA"/>
</dbReference>
<dbReference type="PROSITE" id="PS51257">
    <property type="entry name" value="PROKAR_LIPOPROTEIN"/>
    <property type="match status" value="1"/>
</dbReference>
<evidence type="ECO:0008006" key="3">
    <source>
        <dbReference type="Google" id="ProtNLM"/>
    </source>
</evidence>
<sequence>MSTRGIASGGAWLPAVVGCVLLAGCAQEAAPQGRTERQTADAYVRALNARDVDALVRLGPPGYEEVEADAREVIAAEGGRGLEIDGVEVSHEFGDDVASTQLTGKARDGGSFTAYVQMSRHDGTWVVVLGHAPGGDGGAAAATGAP</sequence>
<dbReference type="SUPFAM" id="SSF54427">
    <property type="entry name" value="NTF2-like"/>
    <property type="match status" value="1"/>
</dbReference>
<reference evidence="1" key="1">
    <citation type="submission" date="2024-05" db="EMBL/GenBank/DDBJ databases">
        <title>Whole genome shotgun sequence of Streptomyces hydrogenans NBRC 13475.</title>
        <authorList>
            <person name="Komaki H."/>
            <person name="Tamura T."/>
        </authorList>
    </citation>
    <scope>NUCLEOTIDE SEQUENCE</scope>
    <source>
        <strain evidence="1">NBRC 13475</strain>
    </source>
</reference>
<keyword evidence="2" id="KW-1185">Reference proteome</keyword>
<dbReference type="InterPro" id="IPR032710">
    <property type="entry name" value="NTF2-like_dom_sf"/>
</dbReference>
<dbReference type="RefSeq" id="WP_190223564.1">
    <property type="nucleotide sequence ID" value="NZ_BNBS01000036.1"/>
</dbReference>
<organism evidence="1 2">
    <name type="scientific">Streptomyces hydrogenans</name>
    <dbReference type="NCBI Taxonomy" id="1873719"/>
    <lineage>
        <taxon>Bacteria</taxon>
        <taxon>Bacillati</taxon>
        <taxon>Actinomycetota</taxon>
        <taxon>Actinomycetes</taxon>
        <taxon>Kitasatosporales</taxon>
        <taxon>Streptomycetaceae</taxon>
        <taxon>Streptomyces</taxon>
    </lineage>
</organism>
<comment type="caution">
    <text evidence="1">The sequence shown here is derived from an EMBL/GenBank/DDBJ whole genome shotgun (WGS) entry which is preliminary data.</text>
</comment>
<evidence type="ECO:0000313" key="1">
    <source>
        <dbReference type="EMBL" id="GHI21277.1"/>
    </source>
</evidence>
<evidence type="ECO:0000313" key="2">
    <source>
        <dbReference type="Proteomes" id="UP001052739"/>
    </source>
</evidence>